<dbReference type="Pfam" id="PF05198">
    <property type="entry name" value="IF3_N"/>
    <property type="match status" value="1"/>
</dbReference>
<dbReference type="SUPFAM" id="SSF55200">
    <property type="entry name" value="Translation initiation factor IF3, C-terminal domain"/>
    <property type="match status" value="1"/>
</dbReference>
<evidence type="ECO:0000256" key="4">
    <source>
        <dbReference type="SAM" id="MobiDB-lite"/>
    </source>
</evidence>
<dbReference type="InterPro" id="IPR036787">
    <property type="entry name" value="T_IF-3_N_sf"/>
</dbReference>
<reference evidence="7" key="2">
    <citation type="journal article" date="2024" name="Plant">
        <title>Genomic evolution and insights into agronomic trait innovations of Sesamum species.</title>
        <authorList>
            <person name="Miao H."/>
            <person name="Wang L."/>
            <person name="Qu L."/>
            <person name="Liu H."/>
            <person name="Sun Y."/>
            <person name="Le M."/>
            <person name="Wang Q."/>
            <person name="Wei S."/>
            <person name="Zheng Y."/>
            <person name="Lin W."/>
            <person name="Duan Y."/>
            <person name="Cao H."/>
            <person name="Xiong S."/>
            <person name="Wang X."/>
            <person name="Wei L."/>
            <person name="Li C."/>
            <person name="Ma Q."/>
            <person name="Ju M."/>
            <person name="Zhao R."/>
            <person name="Li G."/>
            <person name="Mu C."/>
            <person name="Tian Q."/>
            <person name="Mei H."/>
            <person name="Zhang T."/>
            <person name="Gao T."/>
            <person name="Zhang H."/>
        </authorList>
    </citation>
    <scope>NUCLEOTIDE SEQUENCE</scope>
    <source>
        <strain evidence="7">KEN1</strain>
    </source>
</reference>
<feature type="domain" description="Translation initiation factor 3 N-terminal" evidence="6">
    <location>
        <begin position="83"/>
        <end position="136"/>
    </location>
</feature>
<proteinExistence type="inferred from homology"/>
<protein>
    <submittedName>
        <fullName evidence="7">Translation initiation factor IF3-4, chloroplastic</fullName>
    </submittedName>
</protein>
<evidence type="ECO:0000259" key="5">
    <source>
        <dbReference type="Pfam" id="PF00707"/>
    </source>
</evidence>
<dbReference type="GO" id="GO:0005737">
    <property type="term" value="C:cytoplasm"/>
    <property type="evidence" value="ECO:0007669"/>
    <property type="project" value="UniProtKB-ARBA"/>
</dbReference>
<dbReference type="FunFam" id="3.30.110.10:FF:000003">
    <property type="entry name" value="Translation initiation factor IF-3"/>
    <property type="match status" value="1"/>
</dbReference>
<reference evidence="7" key="1">
    <citation type="submission" date="2020-06" db="EMBL/GenBank/DDBJ databases">
        <authorList>
            <person name="Li T."/>
            <person name="Hu X."/>
            <person name="Zhang T."/>
            <person name="Song X."/>
            <person name="Zhang H."/>
            <person name="Dai N."/>
            <person name="Sheng W."/>
            <person name="Hou X."/>
            <person name="Wei L."/>
        </authorList>
    </citation>
    <scope>NUCLEOTIDE SEQUENCE</scope>
    <source>
        <strain evidence="7">KEN1</strain>
        <tissue evidence="7">Leaf</tissue>
    </source>
</reference>
<dbReference type="Gene3D" id="3.30.110.10">
    <property type="entry name" value="Translation initiation factor 3 (IF-3), C-terminal domain"/>
    <property type="match status" value="1"/>
</dbReference>
<feature type="region of interest" description="Disordered" evidence="4">
    <location>
        <begin position="275"/>
        <end position="298"/>
    </location>
</feature>
<feature type="region of interest" description="Disordered" evidence="4">
    <location>
        <begin position="56"/>
        <end position="75"/>
    </location>
</feature>
<accession>A0AAW2VEN8</accession>
<evidence type="ECO:0000313" key="7">
    <source>
        <dbReference type="EMBL" id="KAL0428089.1"/>
    </source>
</evidence>
<dbReference type="PANTHER" id="PTHR10938">
    <property type="entry name" value="TRANSLATION INITIATION FACTOR IF-3"/>
    <property type="match status" value="1"/>
</dbReference>
<dbReference type="GO" id="GO:0032790">
    <property type="term" value="P:ribosome disassembly"/>
    <property type="evidence" value="ECO:0007669"/>
    <property type="project" value="TreeGrafter"/>
</dbReference>
<dbReference type="Gene3D" id="3.10.20.80">
    <property type="entry name" value="Translation initiation factor 3 (IF-3), N-terminal domain"/>
    <property type="match status" value="1"/>
</dbReference>
<dbReference type="GO" id="GO:0043022">
    <property type="term" value="F:ribosome binding"/>
    <property type="evidence" value="ECO:0007669"/>
    <property type="project" value="TreeGrafter"/>
</dbReference>
<name>A0AAW2VEN8_9LAMI</name>
<dbReference type="InterPro" id="IPR019815">
    <property type="entry name" value="Translation_initiation_fac_3_C"/>
</dbReference>
<comment type="caution">
    <text evidence="7">The sequence shown here is derived from an EMBL/GenBank/DDBJ whole genome shotgun (WGS) entry which is preliminary data.</text>
</comment>
<organism evidence="7">
    <name type="scientific">Sesamum latifolium</name>
    <dbReference type="NCBI Taxonomy" id="2727402"/>
    <lineage>
        <taxon>Eukaryota</taxon>
        <taxon>Viridiplantae</taxon>
        <taxon>Streptophyta</taxon>
        <taxon>Embryophyta</taxon>
        <taxon>Tracheophyta</taxon>
        <taxon>Spermatophyta</taxon>
        <taxon>Magnoliopsida</taxon>
        <taxon>eudicotyledons</taxon>
        <taxon>Gunneridae</taxon>
        <taxon>Pentapetalae</taxon>
        <taxon>asterids</taxon>
        <taxon>lamiids</taxon>
        <taxon>Lamiales</taxon>
        <taxon>Pedaliaceae</taxon>
        <taxon>Sesamum</taxon>
    </lineage>
</organism>
<keyword evidence="3" id="KW-0648">Protein biosynthesis</keyword>
<dbReference type="InterPro" id="IPR036788">
    <property type="entry name" value="T_IF-3_C_sf"/>
</dbReference>
<evidence type="ECO:0000256" key="2">
    <source>
        <dbReference type="ARBA" id="ARBA00022540"/>
    </source>
</evidence>
<evidence type="ECO:0000259" key="6">
    <source>
        <dbReference type="Pfam" id="PF05198"/>
    </source>
</evidence>
<comment type="similarity">
    <text evidence="1">Belongs to the IF-3 family.</text>
</comment>
<gene>
    <name evidence="7" type="ORF">Slati_2983700</name>
</gene>
<evidence type="ECO:0000256" key="1">
    <source>
        <dbReference type="ARBA" id="ARBA00005439"/>
    </source>
</evidence>
<keyword evidence="2 7" id="KW-0396">Initiation factor</keyword>
<sequence length="298" mass="33411">MAGLTSTVNHPCKSQLAKPLKPFAFNVHSFSFRLHRPTTTRCPAISTTFTTISARYGGGGGGGGGGGFRRSQPTEDEALDISSIRSDTVRLIDEQQKMVGIVSKAQAFKMAEDAELDLVILSPDADPPVVRIMDYKIPYLLSVSHQFPQLIIMGSVLMYCGHDLCSKYRYEQQKKKRDQQKKSAASRMDLKELKMGYNIDVHDYSVRLKAAQKFLKDGDKVKVIVNLKGRENEFRNNAIELIRRFQNDIGELATEENKNFRDRNIFIVLVPNKAVAQKSQEPPKKKDNSVENEVSASV</sequence>
<feature type="domain" description="Translation initiation factor 3 C-terminal" evidence="5">
    <location>
        <begin position="189"/>
        <end position="272"/>
    </location>
</feature>
<dbReference type="InterPro" id="IPR001288">
    <property type="entry name" value="Translation_initiation_fac_3"/>
</dbReference>
<dbReference type="Pfam" id="PF00707">
    <property type="entry name" value="IF3_C"/>
    <property type="match status" value="1"/>
</dbReference>
<dbReference type="GO" id="GO:0003743">
    <property type="term" value="F:translation initiation factor activity"/>
    <property type="evidence" value="ECO:0007669"/>
    <property type="project" value="UniProtKB-KW"/>
</dbReference>
<dbReference type="SUPFAM" id="SSF54364">
    <property type="entry name" value="Translation initiation factor IF3, N-terminal domain"/>
    <property type="match status" value="1"/>
</dbReference>
<evidence type="ECO:0000256" key="3">
    <source>
        <dbReference type="ARBA" id="ARBA00022917"/>
    </source>
</evidence>
<dbReference type="EMBL" id="JACGWN010000010">
    <property type="protein sequence ID" value="KAL0428089.1"/>
    <property type="molecule type" value="Genomic_DNA"/>
</dbReference>
<dbReference type="AlphaFoldDB" id="A0AAW2VEN8"/>
<dbReference type="NCBIfam" id="TIGR00168">
    <property type="entry name" value="infC"/>
    <property type="match status" value="1"/>
</dbReference>
<dbReference type="InterPro" id="IPR019814">
    <property type="entry name" value="Translation_initiation_fac_3_N"/>
</dbReference>
<feature type="compositionally biased region" description="Gly residues" evidence="4">
    <location>
        <begin position="56"/>
        <end position="68"/>
    </location>
</feature>
<dbReference type="PANTHER" id="PTHR10938:SF0">
    <property type="entry name" value="TRANSLATION INITIATION FACTOR IF-3, MITOCHONDRIAL"/>
    <property type="match status" value="1"/>
</dbReference>